<dbReference type="GO" id="GO:0043565">
    <property type="term" value="F:sequence-specific DNA binding"/>
    <property type="evidence" value="ECO:0007669"/>
    <property type="project" value="InterPro"/>
</dbReference>
<keyword evidence="4" id="KW-0472">Membrane</keyword>
<feature type="transmembrane region" description="Helical" evidence="4">
    <location>
        <begin position="86"/>
        <end position="104"/>
    </location>
</feature>
<dbReference type="SMART" id="SM00342">
    <property type="entry name" value="HTH_ARAC"/>
    <property type="match status" value="1"/>
</dbReference>
<dbReference type="PANTHER" id="PTHR43280">
    <property type="entry name" value="ARAC-FAMILY TRANSCRIPTIONAL REGULATOR"/>
    <property type="match status" value="1"/>
</dbReference>
<feature type="domain" description="HTH araC/xylS-type" evidence="5">
    <location>
        <begin position="221"/>
        <end position="321"/>
    </location>
</feature>
<proteinExistence type="predicted"/>
<keyword evidence="2" id="KW-0238">DNA-binding</keyword>
<feature type="transmembrane region" description="Helical" evidence="4">
    <location>
        <begin position="152"/>
        <end position="171"/>
    </location>
</feature>
<feature type="transmembrane region" description="Helical" evidence="4">
    <location>
        <begin position="125"/>
        <end position="146"/>
    </location>
</feature>
<keyword evidence="4" id="KW-0812">Transmembrane</keyword>
<keyword evidence="4" id="KW-1133">Transmembrane helix</keyword>
<dbReference type="AlphaFoldDB" id="A0A0H3U8G3"/>
<name>A0A0H3U8G3_9BACT</name>
<evidence type="ECO:0000313" key="6">
    <source>
        <dbReference type="EMBL" id="AIF26924.1"/>
    </source>
</evidence>
<dbReference type="PROSITE" id="PS01124">
    <property type="entry name" value="HTH_ARAC_FAMILY_2"/>
    <property type="match status" value="1"/>
</dbReference>
<dbReference type="EMBL" id="KF540252">
    <property type="protein sequence ID" value="AIF26924.1"/>
    <property type="molecule type" value="Genomic_DNA"/>
</dbReference>
<dbReference type="GO" id="GO:0003700">
    <property type="term" value="F:DNA-binding transcription factor activity"/>
    <property type="evidence" value="ECO:0007669"/>
    <property type="project" value="InterPro"/>
</dbReference>
<keyword evidence="3" id="KW-0804">Transcription</keyword>
<keyword evidence="1" id="KW-0805">Transcription regulation</keyword>
<sequence>MLAVVSILSGLAHIASALTFTFDPYNPHYLLAIGAFCSGASPIIMMCIKEAISPDWLTRKRLLIHLSPFILGAILCLIFGNKYILYCFMVYGTLYTITSAIYYWKGIDRREQAVKEYFTDIDSFGHGWVKNFIIFQIICSIGFFFLLEFLTVPINIAWNYIMACYWLYFALKCKEQRYFSTQIPADIVEIIEEVEEKENKKEKEEPAKYFLPSDKMELIETRLAEITERELFTNENITLASLAQEVGTNRTYLSSYFHLKNTTFYDYINGLRCNYAIEQMKKSPSRSVSELSRLSGYKTENSFRSAFQTIYNQTPAAYKRELRNSAQ</sequence>
<dbReference type="SUPFAM" id="SSF46689">
    <property type="entry name" value="Homeodomain-like"/>
    <property type="match status" value="1"/>
</dbReference>
<organism evidence="6">
    <name type="scientific">uncultured bacterium fosmid pJB154B8_contig II</name>
    <dbReference type="NCBI Taxonomy" id="1478053"/>
    <lineage>
        <taxon>Bacteria</taxon>
        <taxon>environmental samples</taxon>
    </lineage>
</organism>
<feature type="transmembrane region" description="Helical" evidence="4">
    <location>
        <begin position="60"/>
        <end position="80"/>
    </location>
</feature>
<reference evidence="6" key="1">
    <citation type="submission" date="2013-08" db="EMBL/GenBank/DDBJ databases">
        <title>Comparison of modified E. coli strains.</title>
        <authorList>
            <person name="Juergensen J."/>
            <person name="Bonge A."/>
            <person name="Streit W.R."/>
        </authorList>
    </citation>
    <scope>NUCLEOTIDE SEQUENCE</scope>
</reference>
<dbReference type="InterPro" id="IPR018060">
    <property type="entry name" value="HTH_AraC"/>
</dbReference>
<evidence type="ECO:0000259" key="5">
    <source>
        <dbReference type="PROSITE" id="PS01124"/>
    </source>
</evidence>
<accession>A0A0H3U8G3</accession>
<dbReference type="Gene3D" id="1.10.10.60">
    <property type="entry name" value="Homeodomain-like"/>
    <property type="match status" value="2"/>
</dbReference>
<feature type="transmembrane region" description="Helical" evidence="4">
    <location>
        <begin position="27"/>
        <end position="48"/>
    </location>
</feature>
<dbReference type="PANTHER" id="PTHR43280:SF2">
    <property type="entry name" value="HTH-TYPE TRANSCRIPTIONAL REGULATOR EXSA"/>
    <property type="match status" value="1"/>
</dbReference>
<evidence type="ECO:0000256" key="4">
    <source>
        <dbReference type="SAM" id="Phobius"/>
    </source>
</evidence>
<evidence type="ECO:0000256" key="1">
    <source>
        <dbReference type="ARBA" id="ARBA00023015"/>
    </source>
</evidence>
<evidence type="ECO:0000256" key="2">
    <source>
        <dbReference type="ARBA" id="ARBA00023125"/>
    </source>
</evidence>
<evidence type="ECO:0000256" key="3">
    <source>
        <dbReference type="ARBA" id="ARBA00023163"/>
    </source>
</evidence>
<protein>
    <recommendedName>
        <fullName evidence="5">HTH araC/xylS-type domain-containing protein</fullName>
    </recommendedName>
</protein>
<dbReference type="InterPro" id="IPR009057">
    <property type="entry name" value="Homeodomain-like_sf"/>
</dbReference>
<dbReference type="Pfam" id="PF12833">
    <property type="entry name" value="HTH_18"/>
    <property type="match status" value="1"/>
</dbReference>